<dbReference type="SUPFAM" id="SSF50129">
    <property type="entry name" value="GroES-like"/>
    <property type="match status" value="1"/>
</dbReference>
<dbReference type="Proteomes" id="UP000237271">
    <property type="component" value="Unassembled WGS sequence"/>
</dbReference>
<comment type="cofactor">
    <cofactor evidence="1">
        <name>Zn(2+)</name>
        <dbReference type="ChEBI" id="CHEBI:29105"/>
    </cofactor>
</comment>
<evidence type="ECO:0000256" key="2">
    <source>
        <dbReference type="ARBA" id="ARBA00022723"/>
    </source>
</evidence>
<sequence>MDTASASAHTHGQDIFSKDPAGCMRAVVWTGKSVKMKHIPKPKIMKASDVVVKITACSVSPDFATDVCGNAAGLEKNQVLGSEAVGIVDSVGADVQKVKEGDRVAHPHARSVPGVQAEYARVPFGDMNCYKLPSGVSDDKALLGAAHWCKLRGAKTVLGVEHCLERIKFAHDHMNLEVVDRRDLSCAQVVAKLQQILPPAGADAVIDASGSSTSAGFLSGLEKTFGMETEPEPADTFKEMLMIVRKCGHISIATDYMRSIPSFPIGHVAMKSVTVHAGRTPAQKYYPKVYAAIESGELDPSVLISHRLALEEVPEAYSRIAKKERGFLKVFVAPHEMRSKS</sequence>
<name>A0A2P4XX09_9STRA</name>
<keyword evidence="6" id="KW-1185">Reference proteome</keyword>
<dbReference type="InterPro" id="IPR011032">
    <property type="entry name" value="GroES-like_sf"/>
</dbReference>
<evidence type="ECO:0000313" key="6">
    <source>
        <dbReference type="Proteomes" id="UP000237271"/>
    </source>
</evidence>
<organism evidence="5 6">
    <name type="scientific">Phytophthora palmivora</name>
    <dbReference type="NCBI Taxonomy" id="4796"/>
    <lineage>
        <taxon>Eukaryota</taxon>
        <taxon>Sar</taxon>
        <taxon>Stramenopiles</taxon>
        <taxon>Oomycota</taxon>
        <taxon>Peronosporomycetes</taxon>
        <taxon>Peronosporales</taxon>
        <taxon>Peronosporaceae</taxon>
        <taxon>Phytophthora</taxon>
    </lineage>
</organism>
<evidence type="ECO:0000256" key="3">
    <source>
        <dbReference type="ARBA" id="ARBA00022833"/>
    </source>
</evidence>
<comment type="caution">
    <text evidence="5">The sequence shown here is derived from an EMBL/GenBank/DDBJ whole genome shotgun (WGS) entry which is preliminary data.</text>
</comment>
<dbReference type="GO" id="GO:0046872">
    <property type="term" value="F:metal ion binding"/>
    <property type="evidence" value="ECO:0007669"/>
    <property type="project" value="UniProtKB-KW"/>
</dbReference>
<reference evidence="5 6" key="1">
    <citation type="journal article" date="2017" name="Genome Biol. Evol.">
        <title>Phytophthora megakarya and P. palmivora, closely related causal agents of cacao black pod rot, underwent increases in genome sizes and gene numbers by different mechanisms.</title>
        <authorList>
            <person name="Ali S.S."/>
            <person name="Shao J."/>
            <person name="Lary D.J."/>
            <person name="Kronmiller B."/>
            <person name="Shen D."/>
            <person name="Strem M.D."/>
            <person name="Amoako-Attah I."/>
            <person name="Akrofi A.Y."/>
            <person name="Begoude B.A."/>
            <person name="Ten Hoopen G.M."/>
            <person name="Coulibaly K."/>
            <person name="Kebe B.I."/>
            <person name="Melnick R.L."/>
            <person name="Guiltinan M.J."/>
            <person name="Tyler B.M."/>
            <person name="Meinhardt L.W."/>
            <person name="Bailey B.A."/>
        </authorList>
    </citation>
    <scope>NUCLEOTIDE SEQUENCE [LARGE SCALE GENOMIC DNA]</scope>
    <source>
        <strain evidence="6">sbr112.9</strain>
        <tissue evidence="5">Mycelia</tissue>
    </source>
</reference>
<dbReference type="OrthoDB" id="256333at2759"/>
<dbReference type="Gene3D" id="3.40.50.720">
    <property type="entry name" value="NAD(P)-binding Rossmann-like Domain"/>
    <property type="match status" value="1"/>
</dbReference>
<protein>
    <submittedName>
        <fullName evidence="5">Alcohol dehydrogenase</fullName>
    </submittedName>
</protein>
<dbReference type="InterPro" id="IPR036291">
    <property type="entry name" value="NAD(P)-bd_dom_sf"/>
</dbReference>
<accession>A0A2P4XX09</accession>
<dbReference type="AlphaFoldDB" id="A0A2P4XX09"/>
<keyword evidence="3" id="KW-0862">Zinc</keyword>
<evidence type="ECO:0000259" key="4">
    <source>
        <dbReference type="Pfam" id="PF08240"/>
    </source>
</evidence>
<gene>
    <name evidence="5" type="ORF">PHPALM_13544</name>
</gene>
<feature type="domain" description="Alcohol dehydrogenase-like N-terminal" evidence="4">
    <location>
        <begin position="47"/>
        <end position="133"/>
    </location>
</feature>
<dbReference type="Pfam" id="PF08240">
    <property type="entry name" value="ADH_N"/>
    <property type="match status" value="1"/>
</dbReference>
<dbReference type="SUPFAM" id="SSF51735">
    <property type="entry name" value="NAD(P)-binding Rossmann-fold domains"/>
    <property type="match status" value="1"/>
</dbReference>
<dbReference type="EMBL" id="NCKW01007468">
    <property type="protein sequence ID" value="POM70082.1"/>
    <property type="molecule type" value="Genomic_DNA"/>
</dbReference>
<proteinExistence type="predicted"/>
<dbReference type="PANTHER" id="PTHR42813:SF1">
    <property type="entry name" value="DEHYDROGENASE, PUTATIVE (AFU_ORTHOLOGUE AFUA_5G03930)-RELATED"/>
    <property type="match status" value="1"/>
</dbReference>
<dbReference type="PANTHER" id="PTHR42813">
    <property type="entry name" value="ZINC-TYPE ALCOHOL DEHYDROGENASE-LIKE"/>
    <property type="match status" value="1"/>
</dbReference>
<dbReference type="InterPro" id="IPR013154">
    <property type="entry name" value="ADH-like_N"/>
</dbReference>
<evidence type="ECO:0000313" key="5">
    <source>
        <dbReference type="EMBL" id="POM70082.1"/>
    </source>
</evidence>
<keyword evidence="2" id="KW-0479">Metal-binding</keyword>
<evidence type="ECO:0000256" key="1">
    <source>
        <dbReference type="ARBA" id="ARBA00001947"/>
    </source>
</evidence>
<dbReference type="Gene3D" id="3.90.180.10">
    <property type="entry name" value="Medium-chain alcohol dehydrogenases, catalytic domain"/>
    <property type="match status" value="1"/>
</dbReference>